<comment type="caution">
    <text evidence="2">The sequence shown here is derived from an EMBL/GenBank/DDBJ whole genome shotgun (WGS) entry which is preliminary data.</text>
</comment>
<dbReference type="InterPro" id="IPR050695">
    <property type="entry name" value="N-acetylmuramoyl_amidase_3"/>
</dbReference>
<dbReference type="CDD" id="cd02696">
    <property type="entry name" value="MurNAc-LAA"/>
    <property type="match status" value="1"/>
</dbReference>
<dbReference type="Pfam" id="PF01520">
    <property type="entry name" value="Amidase_3"/>
    <property type="match status" value="1"/>
</dbReference>
<protein>
    <submittedName>
        <fullName evidence="2">N-acetylmuramoyl-L-alanine amidase</fullName>
    </submittedName>
</protein>
<reference evidence="2" key="1">
    <citation type="submission" date="2022-12" db="EMBL/GenBank/DDBJ databases">
        <title>Clostridium sp. nov., isolated from industrial wastewater.</title>
        <authorList>
            <person name="Jiayan W."/>
        </authorList>
    </citation>
    <scope>NUCLEOTIDE SEQUENCE</scope>
    <source>
        <strain evidence="2">ZC22-4</strain>
    </source>
</reference>
<dbReference type="PANTHER" id="PTHR30404:SF8">
    <property type="entry name" value="AUTOLYSIN PH-RELATED"/>
    <property type="match status" value="1"/>
</dbReference>
<dbReference type="RefSeq" id="WP_268059403.1">
    <property type="nucleotide sequence ID" value="NZ_JAPQFJ010000001.1"/>
</dbReference>
<dbReference type="EMBL" id="JAPQFJ010000001">
    <property type="protein sequence ID" value="MCY6957042.1"/>
    <property type="molecule type" value="Genomic_DNA"/>
</dbReference>
<evidence type="ECO:0000313" key="3">
    <source>
        <dbReference type="Proteomes" id="UP001144612"/>
    </source>
</evidence>
<proteinExistence type="predicted"/>
<name>A0ABT4D451_9CLOT</name>
<organism evidence="2 3">
    <name type="scientific">Clostridium brassicae</name>
    <dbReference type="NCBI Taxonomy" id="2999072"/>
    <lineage>
        <taxon>Bacteria</taxon>
        <taxon>Bacillati</taxon>
        <taxon>Bacillota</taxon>
        <taxon>Clostridia</taxon>
        <taxon>Eubacteriales</taxon>
        <taxon>Clostridiaceae</taxon>
        <taxon>Clostridium</taxon>
    </lineage>
</organism>
<dbReference type="InterPro" id="IPR002508">
    <property type="entry name" value="MurNAc-LAA_cat"/>
</dbReference>
<feature type="domain" description="MurNAc-LAA" evidence="1">
    <location>
        <begin position="62"/>
        <end position="175"/>
    </location>
</feature>
<evidence type="ECO:0000259" key="1">
    <source>
        <dbReference type="SMART" id="SM00646"/>
    </source>
</evidence>
<keyword evidence="3" id="KW-1185">Reference proteome</keyword>
<dbReference type="SMART" id="SM00646">
    <property type="entry name" value="Ami_3"/>
    <property type="match status" value="1"/>
</dbReference>
<dbReference type="Proteomes" id="UP001144612">
    <property type="component" value="Unassembled WGS sequence"/>
</dbReference>
<dbReference type="Gene3D" id="3.40.630.40">
    <property type="entry name" value="Zn-dependent exopeptidases"/>
    <property type="match status" value="1"/>
</dbReference>
<dbReference type="PANTHER" id="PTHR30404">
    <property type="entry name" value="N-ACETYLMURAMOYL-L-ALANINE AMIDASE"/>
    <property type="match status" value="1"/>
</dbReference>
<accession>A0ABT4D451</accession>
<dbReference type="SUPFAM" id="SSF53187">
    <property type="entry name" value="Zn-dependent exopeptidases"/>
    <property type="match status" value="1"/>
</dbReference>
<evidence type="ECO:0000313" key="2">
    <source>
        <dbReference type="EMBL" id="MCY6957042.1"/>
    </source>
</evidence>
<gene>
    <name evidence="2" type="ORF">OW729_00335</name>
</gene>
<sequence length="312" mass="35378">MKIAVRGGHNPQATGASALIDELTEDRKVYPSVIKYLKMLGHDVLDVTPGPMNRNSDLPYGVNRAKTWGAELFISIHFNKAYNRYKGELGTEAWLNLNNGTTSTIATKITNNIAKLGFRNRGIKDGMSRGLYEIKRNSIPSIIVEVCFVEATKDVELYKKLGSDVIGKVIAEGVGKNTVNNKATSENIESKFKHLPLKCNEDVIAWAKEVKRFKKGDKLTAIDEITNYYRLDLEKGAWIHKDDVEVKGNLDEPYEKRKKLEVIQDDIICWANEVKAFKKGDFITAIDEITYYYQLDINGEKAWVRKDKVKTR</sequence>